<proteinExistence type="inferred from homology"/>
<dbReference type="EMBL" id="DVFI01000148">
    <property type="protein sequence ID" value="HIQ64041.1"/>
    <property type="molecule type" value="Genomic_DNA"/>
</dbReference>
<dbReference type="PANTHER" id="PTHR11851">
    <property type="entry name" value="METALLOPROTEASE"/>
    <property type="match status" value="1"/>
</dbReference>
<evidence type="ECO:0000256" key="2">
    <source>
        <dbReference type="RuleBase" id="RU004447"/>
    </source>
</evidence>
<dbReference type="FunFam" id="3.30.830.10:FF:000008">
    <property type="entry name" value="Mitochondrial-processing peptidase subunit beta"/>
    <property type="match status" value="1"/>
</dbReference>
<evidence type="ECO:0000259" key="4">
    <source>
        <dbReference type="Pfam" id="PF05193"/>
    </source>
</evidence>
<evidence type="ECO:0000256" key="1">
    <source>
        <dbReference type="ARBA" id="ARBA00007261"/>
    </source>
</evidence>
<feature type="domain" description="Peptidase M16 C-terminal" evidence="4">
    <location>
        <begin position="168"/>
        <end position="340"/>
    </location>
</feature>
<evidence type="ECO:0000313" key="6">
    <source>
        <dbReference type="Proteomes" id="UP000886819"/>
    </source>
</evidence>
<accession>A0A9D1CJC9</accession>
<dbReference type="InterPro" id="IPR001431">
    <property type="entry name" value="Pept_M16_Zn_BS"/>
</dbReference>
<dbReference type="SUPFAM" id="SSF63411">
    <property type="entry name" value="LuxS/MPP-like metallohydrolase"/>
    <property type="match status" value="2"/>
</dbReference>
<dbReference type="Gene3D" id="3.30.830.10">
    <property type="entry name" value="Metalloenzyme, LuxS/M16 peptidase-like"/>
    <property type="match status" value="2"/>
</dbReference>
<dbReference type="InterPro" id="IPR050361">
    <property type="entry name" value="MPP/UQCRC_Complex"/>
</dbReference>
<reference evidence="5" key="1">
    <citation type="submission" date="2020-10" db="EMBL/GenBank/DDBJ databases">
        <authorList>
            <person name="Gilroy R."/>
        </authorList>
    </citation>
    <scope>NUCLEOTIDE SEQUENCE</scope>
    <source>
        <strain evidence="5">ChiHile30-977</strain>
    </source>
</reference>
<reference evidence="5" key="2">
    <citation type="journal article" date="2021" name="PeerJ">
        <title>Extensive microbial diversity within the chicken gut microbiome revealed by metagenomics and culture.</title>
        <authorList>
            <person name="Gilroy R."/>
            <person name="Ravi A."/>
            <person name="Getino M."/>
            <person name="Pursley I."/>
            <person name="Horton D.L."/>
            <person name="Alikhan N.F."/>
            <person name="Baker D."/>
            <person name="Gharbi K."/>
            <person name="Hall N."/>
            <person name="Watson M."/>
            <person name="Adriaenssens E.M."/>
            <person name="Foster-Nyarko E."/>
            <person name="Jarju S."/>
            <person name="Secka A."/>
            <person name="Antonio M."/>
            <person name="Oren A."/>
            <person name="Chaudhuri R.R."/>
            <person name="La Ragione R."/>
            <person name="Hildebrand F."/>
            <person name="Pallen M.J."/>
        </authorList>
    </citation>
    <scope>NUCLEOTIDE SEQUENCE</scope>
    <source>
        <strain evidence="5">ChiHile30-977</strain>
    </source>
</reference>
<protein>
    <submittedName>
        <fullName evidence="5">Insulinase family protein</fullName>
    </submittedName>
</protein>
<dbReference type="PANTHER" id="PTHR11851:SF49">
    <property type="entry name" value="MITOCHONDRIAL-PROCESSING PEPTIDASE SUBUNIT ALPHA"/>
    <property type="match status" value="1"/>
</dbReference>
<dbReference type="Pfam" id="PF05193">
    <property type="entry name" value="Peptidase_M16_C"/>
    <property type="match status" value="1"/>
</dbReference>
<dbReference type="GO" id="GO:0006508">
    <property type="term" value="P:proteolysis"/>
    <property type="evidence" value="ECO:0007669"/>
    <property type="project" value="InterPro"/>
</dbReference>
<dbReference type="Proteomes" id="UP000886819">
    <property type="component" value="Unassembled WGS sequence"/>
</dbReference>
<dbReference type="InterPro" id="IPR007863">
    <property type="entry name" value="Peptidase_M16_C"/>
</dbReference>
<name>A0A9D1CJC9_9FIRM</name>
<comment type="similarity">
    <text evidence="1 2">Belongs to the peptidase M16 family.</text>
</comment>
<dbReference type="InterPro" id="IPR011249">
    <property type="entry name" value="Metalloenz_LuxS/M16"/>
</dbReference>
<evidence type="ECO:0000259" key="3">
    <source>
        <dbReference type="Pfam" id="PF00675"/>
    </source>
</evidence>
<dbReference type="GO" id="GO:0004222">
    <property type="term" value="F:metalloendopeptidase activity"/>
    <property type="evidence" value="ECO:0007669"/>
    <property type="project" value="InterPro"/>
</dbReference>
<dbReference type="AlphaFoldDB" id="A0A9D1CJC9"/>
<organism evidence="5 6">
    <name type="scientific">Candidatus Avichristensenella intestinipullorum</name>
    <dbReference type="NCBI Taxonomy" id="2840693"/>
    <lineage>
        <taxon>Bacteria</taxon>
        <taxon>Bacillati</taxon>
        <taxon>Bacillota</taxon>
        <taxon>Clostridia</taxon>
        <taxon>Candidatus Avichristensenella</taxon>
    </lineage>
</organism>
<evidence type="ECO:0000313" key="5">
    <source>
        <dbReference type="EMBL" id="HIQ64041.1"/>
    </source>
</evidence>
<dbReference type="PROSITE" id="PS00143">
    <property type="entry name" value="INSULINASE"/>
    <property type="match status" value="1"/>
</dbReference>
<comment type="caution">
    <text evidence="5">The sequence shown here is derived from an EMBL/GenBank/DDBJ whole genome shotgun (WGS) entry which is preliminary data.</text>
</comment>
<dbReference type="InterPro" id="IPR011765">
    <property type="entry name" value="Pept_M16_N"/>
</dbReference>
<dbReference type="Pfam" id="PF00675">
    <property type="entry name" value="Peptidase_M16"/>
    <property type="match status" value="1"/>
</dbReference>
<gene>
    <name evidence="5" type="ORF">IAA66_10755</name>
</gene>
<dbReference type="GO" id="GO:0046872">
    <property type="term" value="F:metal ion binding"/>
    <property type="evidence" value="ECO:0007669"/>
    <property type="project" value="InterPro"/>
</dbReference>
<feature type="domain" description="Peptidase M16 N-terminal" evidence="3">
    <location>
        <begin position="12"/>
        <end position="158"/>
    </location>
</feature>
<sequence>MYELFTLSNGVRVIAESIRHFRSVSVGLWVGAGSMYETPRENGLSHFLEHMLFKGTQRRTARQIAEEMDGIGGQINAFTSKECTCYYAKVIDEHLPTALDVLSDLLRCATLDEGEMEKERGVILEEIAMVEDTPEDLVHELLCDAALAGNPLAQPILGVNEGIRSYRRENLARFRATHYRPDNTVLAVAGRYDSAALRELAERYLGSWQPAEAPDMPAWERCFTPGLRRRNKDIEQVHLCVGFPGVALGDADIYPLSVFNNLFGGGMSSRLFQRIREESGMAYTVYSYPTAYPGCGLYTLYAGTSAQHAPRVLEMLREEVERVLRDGVETEEFRKAREQLKGGFILGQESASSHMSSLGRGELLLRRVQDEDEVIERVNATTMEDVMRVARNLLSGPNAASAVGRGAEELPEELLLWRR</sequence>